<dbReference type="EMBL" id="LVJH01000058">
    <property type="protein sequence ID" value="OAB35984.1"/>
    <property type="molecule type" value="Genomic_DNA"/>
</dbReference>
<accession>A0A168F9F3</accession>
<dbReference type="RefSeq" id="WP_068536830.1">
    <property type="nucleotide sequence ID" value="NZ_LVJH01000058.1"/>
</dbReference>
<dbReference type="Pfam" id="PF06089">
    <property type="entry name" value="Asparaginase_II"/>
    <property type="match status" value="1"/>
</dbReference>
<dbReference type="AlphaFoldDB" id="A0A168F9F3"/>
<proteinExistence type="predicted"/>
<dbReference type="Proteomes" id="UP000076967">
    <property type="component" value="Unassembled WGS sequence"/>
</dbReference>
<evidence type="ECO:0000313" key="1">
    <source>
        <dbReference type="EMBL" id="OAB35984.1"/>
    </source>
</evidence>
<protein>
    <submittedName>
        <fullName evidence="1">L-asparaginase</fullName>
    </submittedName>
</protein>
<dbReference type="OrthoDB" id="9770793at2"/>
<dbReference type="PANTHER" id="PTHR42110">
    <property type="entry name" value="L-ASPARAGINASE, PUTATIVE (AFU_ORTHOLOGUE AFUA_3G11890)-RELATED"/>
    <property type="match status" value="1"/>
</dbReference>
<comment type="caution">
    <text evidence="1">The sequence shown here is derived from an EMBL/GenBank/DDBJ whole genome shotgun (WGS) entry which is preliminary data.</text>
</comment>
<dbReference type="STRING" id="494026.PGLA_21400"/>
<dbReference type="PANTHER" id="PTHR42110:SF1">
    <property type="entry name" value="L-ASPARAGINASE, PUTATIVE (AFU_ORTHOLOGUE AFUA_3G11890)-RELATED"/>
    <property type="match status" value="1"/>
</dbReference>
<organism evidence="1 2">
    <name type="scientific">Paenibacillus glacialis</name>
    <dbReference type="NCBI Taxonomy" id="494026"/>
    <lineage>
        <taxon>Bacteria</taxon>
        <taxon>Bacillati</taxon>
        <taxon>Bacillota</taxon>
        <taxon>Bacilli</taxon>
        <taxon>Bacillales</taxon>
        <taxon>Paenibacillaceae</taxon>
        <taxon>Paenibacillus</taxon>
    </lineage>
</organism>
<evidence type="ECO:0000313" key="2">
    <source>
        <dbReference type="Proteomes" id="UP000076967"/>
    </source>
</evidence>
<name>A0A168F9F3_9BACL</name>
<keyword evidence="2" id="KW-1185">Reference proteome</keyword>
<gene>
    <name evidence="1" type="ORF">PGLA_21400</name>
</gene>
<reference evidence="1 2" key="1">
    <citation type="submission" date="2016-03" db="EMBL/GenBank/DDBJ databases">
        <title>Draft genome sequence of Paenibacillus glacialis DSM 22343.</title>
        <authorList>
            <person name="Shin S.-K."/>
            <person name="Yi H."/>
        </authorList>
    </citation>
    <scope>NUCLEOTIDE SEQUENCE [LARGE SCALE GENOMIC DNA]</scope>
    <source>
        <strain evidence="1 2">DSM 22343</strain>
    </source>
</reference>
<dbReference type="InterPro" id="IPR010349">
    <property type="entry name" value="Asparaginase_II"/>
</dbReference>
<sequence length="337" mass="36536">MSEAIEVFRGEFVESSHHIHVAIVNNEGKLLYSYGDPFRLTFPRSAMKPFQAVPLVETGTAKALGYSAAEISLSCASHSGEPFHREAVMNILGRADLEESDLQCGTHVPRDTASYKQLIREGKELTPVFSNCSGKHSGMLATAVHMNEDIHTYPEIGHPVQQRILEVIEEVCQCPKEQIGISVDGCGLPVHQVPLYNAALGFARLAQPEGIVTEGRSVALETIRDAMMERPEMVAGTKRFDSDVMRTFKGNIVAKVGAEGVQCIGIVDRGIGIAIKTEDGTDRAAGVAAMEVLRQLGIGDETTNELLKDYIDAPVLNARNAKIGVVKANFVLNPVEL</sequence>